<dbReference type="Gene3D" id="3.40.630.30">
    <property type="match status" value="1"/>
</dbReference>
<keyword evidence="3" id="KW-1185">Reference proteome</keyword>
<dbReference type="InterPro" id="IPR000182">
    <property type="entry name" value="GNAT_dom"/>
</dbReference>
<organism evidence="2 3">
    <name type="scientific">Knoellia locipacati</name>
    <dbReference type="NCBI Taxonomy" id="882824"/>
    <lineage>
        <taxon>Bacteria</taxon>
        <taxon>Bacillati</taxon>
        <taxon>Actinomycetota</taxon>
        <taxon>Actinomycetes</taxon>
        <taxon>Micrococcales</taxon>
        <taxon>Intrasporangiaceae</taxon>
        <taxon>Knoellia</taxon>
    </lineage>
</organism>
<evidence type="ECO:0000259" key="1">
    <source>
        <dbReference type="PROSITE" id="PS51186"/>
    </source>
</evidence>
<keyword evidence="2" id="KW-0808">Transferase</keyword>
<dbReference type="PROSITE" id="PS51186">
    <property type="entry name" value="GNAT"/>
    <property type="match status" value="1"/>
</dbReference>
<accession>A0A512SZM1</accession>
<dbReference type="OrthoDB" id="3173333at2"/>
<evidence type="ECO:0000313" key="3">
    <source>
        <dbReference type="Proteomes" id="UP000321793"/>
    </source>
</evidence>
<dbReference type="Proteomes" id="UP000321793">
    <property type="component" value="Unassembled WGS sequence"/>
</dbReference>
<protein>
    <submittedName>
        <fullName evidence="2">N-acetyltransferase</fullName>
    </submittedName>
</protein>
<dbReference type="Pfam" id="PF13420">
    <property type="entry name" value="Acetyltransf_4"/>
    <property type="match status" value="1"/>
</dbReference>
<comment type="caution">
    <text evidence="2">The sequence shown here is derived from an EMBL/GenBank/DDBJ whole genome shotgun (WGS) entry which is preliminary data.</text>
</comment>
<dbReference type="InterPro" id="IPR016181">
    <property type="entry name" value="Acyl_CoA_acyltransferase"/>
</dbReference>
<reference evidence="2 3" key="1">
    <citation type="submission" date="2019-07" db="EMBL/GenBank/DDBJ databases">
        <title>Whole genome shotgun sequence of Knoellia locipacati NBRC 109775.</title>
        <authorList>
            <person name="Hosoyama A."/>
            <person name="Uohara A."/>
            <person name="Ohji S."/>
            <person name="Ichikawa N."/>
        </authorList>
    </citation>
    <scope>NUCLEOTIDE SEQUENCE [LARGE SCALE GENOMIC DNA]</scope>
    <source>
        <strain evidence="2 3">NBRC 109775</strain>
    </source>
</reference>
<feature type="domain" description="N-acetyltransferase" evidence="1">
    <location>
        <begin position="31"/>
        <end position="188"/>
    </location>
</feature>
<dbReference type="CDD" id="cd04301">
    <property type="entry name" value="NAT_SF"/>
    <property type="match status" value="1"/>
</dbReference>
<dbReference type="GO" id="GO:0016747">
    <property type="term" value="F:acyltransferase activity, transferring groups other than amino-acyl groups"/>
    <property type="evidence" value="ECO:0007669"/>
    <property type="project" value="InterPro"/>
</dbReference>
<dbReference type="EMBL" id="BKBA01000004">
    <property type="protein sequence ID" value="GEQ13417.1"/>
    <property type="molecule type" value="Genomic_DNA"/>
</dbReference>
<sequence>MVGSFGSSGFLRRRSRGSRVRYVHNVLVTEHPIRDATAADAAACAAIYAHYVEHTTATFEEVAPSAQDMERRIATAQERHAWLVAERDGVVVGYAYAGPFKARSAYRWSCEVSVYLDPSARGSGLGRTLYAVLLARLESLGMRMACGGVTLPNDPSEALHRALGFEPVGTYRRIGWKHDAWRDVRWFQKPLGGDGPPPA</sequence>
<dbReference type="PANTHER" id="PTHR43072">
    <property type="entry name" value="N-ACETYLTRANSFERASE"/>
    <property type="match status" value="1"/>
</dbReference>
<gene>
    <name evidence="2" type="primary">yncA</name>
    <name evidence="2" type="ORF">KLO01_14640</name>
</gene>
<proteinExistence type="predicted"/>
<evidence type="ECO:0000313" key="2">
    <source>
        <dbReference type="EMBL" id="GEQ13417.1"/>
    </source>
</evidence>
<dbReference type="SUPFAM" id="SSF55729">
    <property type="entry name" value="Acyl-CoA N-acyltransferases (Nat)"/>
    <property type="match status" value="1"/>
</dbReference>
<dbReference type="AlphaFoldDB" id="A0A512SZM1"/>
<name>A0A512SZM1_9MICO</name>
<dbReference type="PANTHER" id="PTHR43072:SF8">
    <property type="entry name" value="ACYLTRANSFERASE FABY-RELATED"/>
    <property type="match status" value="1"/>
</dbReference>